<dbReference type="NCBIfam" id="TIGR00215">
    <property type="entry name" value="lpxB"/>
    <property type="match status" value="1"/>
</dbReference>
<organism evidence="12 13">
    <name type="scientific">Hydrocarboniphaga effusa AP103</name>
    <dbReference type="NCBI Taxonomy" id="1172194"/>
    <lineage>
        <taxon>Bacteria</taxon>
        <taxon>Pseudomonadati</taxon>
        <taxon>Pseudomonadota</taxon>
        <taxon>Gammaproteobacteria</taxon>
        <taxon>Nevskiales</taxon>
        <taxon>Nevskiaceae</taxon>
        <taxon>Hydrocarboniphaga</taxon>
    </lineage>
</organism>
<evidence type="ECO:0000313" key="13">
    <source>
        <dbReference type="Proteomes" id="UP000003704"/>
    </source>
</evidence>
<keyword evidence="13" id="KW-1185">Reference proteome</keyword>
<evidence type="ECO:0000256" key="6">
    <source>
        <dbReference type="ARBA" id="ARBA00022556"/>
    </source>
</evidence>
<evidence type="ECO:0000313" key="12">
    <source>
        <dbReference type="EMBL" id="EIT68184.1"/>
    </source>
</evidence>
<dbReference type="EMBL" id="AKGD01000004">
    <property type="protein sequence ID" value="EIT68184.1"/>
    <property type="molecule type" value="Genomic_DNA"/>
</dbReference>
<dbReference type="AlphaFoldDB" id="I7Z8N3"/>
<dbReference type="UniPathway" id="UPA00973"/>
<dbReference type="SUPFAM" id="SSF53756">
    <property type="entry name" value="UDP-Glycosyltransferase/glycogen phosphorylase"/>
    <property type="match status" value="1"/>
</dbReference>
<name>I7Z8N3_9GAMM</name>
<comment type="function">
    <text evidence="1 11">Condensation of UDP-2,3-diacylglucosamine and 2,3-diacylglucosamine-1-phosphate to form lipid A disaccharide, a precursor of lipid A, a phosphorylated glycolipid that anchors the lipopolysaccharide to the outer membrane of the cell.</text>
</comment>
<keyword evidence="7 11" id="KW-0328">Glycosyltransferase</keyword>
<dbReference type="HAMAP" id="MF_00392">
    <property type="entry name" value="LpxB"/>
    <property type="match status" value="1"/>
</dbReference>
<evidence type="ECO:0000256" key="3">
    <source>
        <dbReference type="ARBA" id="ARBA00012687"/>
    </source>
</evidence>
<keyword evidence="6 11" id="KW-0441">Lipid A biosynthesis</keyword>
<proteinExistence type="inferred from homology"/>
<gene>
    <name evidence="11" type="primary">lpxB</name>
    <name evidence="12" type="ORF">WQQ_46190</name>
</gene>
<dbReference type="STRING" id="1172194.WQQ_46190"/>
<dbReference type="InterPro" id="IPR003835">
    <property type="entry name" value="Glyco_trans_19"/>
</dbReference>
<evidence type="ECO:0000256" key="8">
    <source>
        <dbReference type="ARBA" id="ARBA00022679"/>
    </source>
</evidence>
<comment type="pathway">
    <text evidence="11">Bacterial outer membrane biogenesis; LPS lipid A biosynthesis.</text>
</comment>
<comment type="similarity">
    <text evidence="2 11">Belongs to the LpxB family.</text>
</comment>
<dbReference type="Proteomes" id="UP000003704">
    <property type="component" value="Unassembled WGS sequence"/>
</dbReference>
<dbReference type="GO" id="GO:0005543">
    <property type="term" value="F:phospholipid binding"/>
    <property type="evidence" value="ECO:0007669"/>
    <property type="project" value="TreeGrafter"/>
</dbReference>
<comment type="caution">
    <text evidence="12">The sequence shown here is derived from an EMBL/GenBank/DDBJ whole genome shotgun (WGS) entry which is preliminary data.</text>
</comment>
<evidence type="ECO:0000256" key="9">
    <source>
        <dbReference type="ARBA" id="ARBA00023098"/>
    </source>
</evidence>
<sequence>MTASSPPTIALVAGELSGDLLGAALIQALRERFPQARFYGVAGPRMVAAGCEAIDSIEALSVMGIAEVLPALPRLFKLRARLVERFAADRPDIVIGIDAPDFNLGLERRLRDRGLRTAHFVSPTVWAWRSGRVKGIVRSVDLLLCLFPFEPAFYAEQIRQRALDTRRPFDATYVGHPLADELDARTPPEQARAALGLDGRGPVLAVLPGSRGSELRYLGEPFVQTAQWLSSRVPGLRFVTPIAKPSLREGMQKTIAELAPGLDWTLVDGRSREVMQAADAVLIASGTATLECLLLGRPMVVAYKGSPLTAWLMLKAGLLKVDHVSLPNLLGETPTVPELLQDEAVPEKLGQQLLPLLTDAAARARQLDEFDRIRERLRCCAAARAADAVAALLARSGV</sequence>
<evidence type="ECO:0000256" key="1">
    <source>
        <dbReference type="ARBA" id="ARBA00002056"/>
    </source>
</evidence>
<dbReference type="PATRIC" id="fig|1172194.4.peg.4479"/>
<evidence type="ECO:0000256" key="11">
    <source>
        <dbReference type="HAMAP-Rule" id="MF_00392"/>
    </source>
</evidence>
<dbReference type="EC" id="2.4.1.182" evidence="3 11"/>
<dbReference type="GO" id="GO:0016020">
    <property type="term" value="C:membrane"/>
    <property type="evidence" value="ECO:0007669"/>
    <property type="project" value="GOC"/>
</dbReference>
<evidence type="ECO:0000256" key="4">
    <source>
        <dbReference type="ARBA" id="ARBA00020902"/>
    </source>
</evidence>
<evidence type="ECO:0000256" key="7">
    <source>
        <dbReference type="ARBA" id="ARBA00022676"/>
    </source>
</evidence>
<evidence type="ECO:0000256" key="2">
    <source>
        <dbReference type="ARBA" id="ARBA00007868"/>
    </source>
</evidence>
<dbReference type="PANTHER" id="PTHR30372">
    <property type="entry name" value="LIPID-A-DISACCHARIDE SYNTHASE"/>
    <property type="match status" value="1"/>
</dbReference>
<dbReference type="GO" id="GO:0008915">
    <property type="term" value="F:lipid-A-disaccharide synthase activity"/>
    <property type="evidence" value="ECO:0007669"/>
    <property type="project" value="UniProtKB-UniRule"/>
</dbReference>
<accession>I7Z8N3</accession>
<evidence type="ECO:0000256" key="5">
    <source>
        <dbReference type="ARBA" id="ARBA00022516"/>
    </source>
</evidence>
<keyword evidence="8 11" id="KW-0808">Transferase</keyword>
<reference evidence="12 13" key="1">
    <citation type="journal article" date="2012" name="J. Bacteriol.">
        <title>Genome Sequence of n-Alkane-Degrading Hydrocarboniphaga effusa Strain AP103T (ATCC BAA-332T).</title>
        <authorList>
            <person name="Chang H.K."/>
            <person name="Zylstra G.J."/>
            <person name="Chae J.C."/>
        </authorList>
    </citation>
    <scope>NUCLEOTIDE SEQUENCE [LARGE SCALE GENOMIC DNA]</scope>
    <source>
        <strain evidence="12 13">AP103</strain>
    </source>
</reference>
<dbReference type="RefSeq" id="WP_007187554.1">
    <property type="nucleotide sequence ID" value="NZ_AKGD01000004.1"/>
</dbReference>
<dbReference type="OrthoDB" id="9801642at2"/>
<dbReference type="PANTHER" id="PTHR30372:SF4">
    <property type="entry name" value="LIPID-A-DISACCHARIDE SYNTHASE, MITOCHONDRIAL-RELATED"/>
    <property type="match status" value="1"/>
</dbReference>
<evidence type="ECO:0000256" key="10">
    <source>
        <dbReference type="ARBA" id="ARBA00048975"/>
    </source>
</evidence>
<protein>
    <recommendedName>
        <fullName evidence="4 11">Lipid-A-disaccharide synthase</fullName>
        <ecNumber evidence="3 11">2.4.1.182</ecNumber>
    </recommendedName>
</protein>
<keyword evidence="5 11" id="KW-0444">Lipid biosynthesis</keyword>
<comment type="catalytic activity">
    <reaction evidence="10 11">
        <text>a lipid X + a UDP-2-N,3-O-bis[(3R)-3-hydroxyacyl]-alpha-D-glucosamine = a lipid A disaccharide + UDP + H(+)</text>
        <dbReference type="Rhea" id="RHEA:67828"/>
        <dbReference type="ChEBI" id="CHEBI:15378"/>
        <dbReference type="ChEBI" id="CHEBI:58223"/>
        <dbReference type="ChEBI" id="CHEBI:137748"/>
        <dbReference type="ChEBI" id="CHEBI:176338"/>
        <dbReference type="ChEBI" id="CHEBI:176343"/>
        <dbReference type="EC" id="2.4.1.182"/>
    </reaction>
</comment>
<keyword evidence="9 11" id="KW-0443">Lipid metabolism</keyword>
<dbReference type="Pfam" id="PF02684">
    <property type="entry name" value="LpxB"/>
    <property type="match status" value="1"/>
</dbReference>
<dbReference type="GO" id="GO:0009245">
    <property type="term" value="P:lipid A biosynthetic process"/>
    <property type="evidence" value="ECO:0007669"/>
    <property type="project" value="UniProtKB-UniRule"/>
</dbReference>